<feature type="chain" id="PRO_5047169798" evidence="6">
    <location>
        <begin position="27"/>
        <end position="155"/>
    </location>
</feature>
<evidence type="ECO:0000259" key="7">
    <source>
        <dbReference type="SMART" id="SM01049"/>
    </source>
</evidence>
<dbReference type="InterPro" id="IPR033480">
    <property type="entry name" value="sCache_2"/>
</dbReference>
<accession>A0ABR7A8I3</accession>
<evidence type="ECO:0000313" key="8">
    <source>
        <dbReference type="EMBL" id="MBC3933233.1"/>
    </source>
</evidence>
<evidence type="ECO:0000256" key="4">
    <source>
        <dbReference type="ARBA" id="ARBA00022989"/>
    </source>
</evidence>
<keyword evidence="2" id="KW-1003">Cell membrane</keyword>
<keyword evidence="5" id="KW-0472">Membrane</keyword>
<evidence type="ECO:0000256" key="5">
    <source>
        <dbReference type="ARBA" id="ARBA00023136"/>
    </source>
</evidence>
<dbReference type="Gene3D" id="3.30.450.20">
    <property type="entry name" value="PAS domain"/>
    <property type="match status" value="1"/>
</dbReference>
<protein>
    <submittedName>
        <fullName evidence="8">Cache domain-containing protein</fullName>
    </submittedName>
</protein>
<comment type="caution">
    <text evidence="8">The sequence shown here is derived from an EMBL/GenBank/DDBJ whole genome shotgun (WGS) entry which is preliminary data.</text>
</comment>
<sequence>MKLLQFKIFLQVLLLVGGLSAGLTWAQEQGTPAEAKAMVQRTIESMKKNGIDSTVADVNKKDSKYQDRDLYIVVYDINGKNLAHINSKMIGKDLSDLKDADGKYFVRERIELVKKKGSGWQDYKFVNPVSKQIEPKSMYVERYEDVIVGCGVYKK</sequence>
<feature type="signal peptide" evidence="6">
    <location>
        <begin position="1"/>
        <end position="26"/>
    </location>
</feature>
<keyword evidence="9" id="KW-1185">Reference proteome</keyword>
<proteinExistence type="predicted"/>
<evidence type="ECO:0000256" key="2">
    <source>
        <dbReference type="ARBA" id="ARBA00022475"/>
    </source>
</evidence>
<dbReference type="EMBL" id="JACOGD010000009">
    <property type="protein sequence ID" value="MBC3933233.1"/>
    <property type="molecule type" value="Genomic_DNA"/>
</dbReference>
<evidence type="ECO:0000256" key="1">
    <source>
        <dbReference type="ARBA" id="ARBA00004651"/>
    </source>
</evidence>
<keyword evidence="3" id="KW-0812">Transmembrane</keyword>
<keyword evidence="4" id="KW-1133">Transmembrane helix</keyword>
<keyword evidence="6" id="KW-0732">Signal</keyword>
<name>A0ABR7A8I3_9BURK</name>
<evidence type="ECO:0000313" key="9">
    <source>
        <dbReference type="Proteomes" id="UP000654304"/>
    </source>
</evidence>
<gene>
    <name evidence="8" type="ORF">H8K43_16260</name>
</gene>
<organism evidence="8 9">
    <name type="scientific">Undibacterium curvum</name>
    <dbReference type="NCBI Taxonomy" id="2762294"/>
    <lineage>
        <taxon>Bacteria</taxon>
        <taxon>Pseudomonadati</taxon>
        <taxon>Pseudomonadota</taxon>
        <taxon>Betaproteobacteria</taxon>
        <taxon>Burkholderiales</taxon>
        <taxon>Oxalobacteraceae</taxon>
        <taxon>Undibacterium</taxon>
    </lineage>
</organism>
<reference evidence="8 9" key="1">
    <citation type="submission" date="2020-08" db="EMBL/GenBank/DDBJ databases">
        <title>Novel species isolated from subtropical streams in China.</title>
        <authorList>
            <person name="Lu H."/>
        </authorList>
    </citation>
    <scope>NUCLEOTIDE SEQUENCE [LARGE SCALE GENOMIC DNA]</scope>
    <source>
        <strain evidence="8 9">CY22W</strain>
    </source>
</reference>
<dbReference type="SMART" id="SM01049">
    <property type="entry name" value="Cache_2"/>
    <property type="match status" value="1"/>
</dbReference>
<dbReference type="Pfam" id="PF17200">
    <property type="entry name" value="sCache_2"/>
    <property type="match status" value="1"/>
</dbReference>
<dbReference type="Proteomes" id="UP000654304">
    <property type="component" value="Unassembled WGS sequence"/>
</dbReference>
<evidence type="ECO:0000256" key="6">
    <source>
        <dbReference type="SAM" id="SignalP"/>
    </source>
</evidence>
<evidence type="ECO:0000256" key="3">
    <source>
        <dbReference type="ARBA" id="ARBA00022692"/>
    </source>
</evidence>
<feature type="domain" description="Single Cache" evidence="7">
    <location>
        <begin position="10"/>
        <end position="107"/>
    </location>
</feature>
<comment type="subcellular location">
    <subcellularLocation>
        <location evidence="1">Cell membrane</location>
        <topology evidence="1">Multi-pass membrane protein</topology>
    </subcellularLocation>
</comment>